<dbReference type="EMBL" id="LVLJ01002115">
    <property type="protein sequence ID" value="OAE26774.1"/>
    <property type="molecule type" value="Genomic_DNA"/>
</dbReference>
<accession>A0A176W133</accession>
<protein>
    <submittedName>
        <fullName evidence="2">Uncharacterized protein</fullName>
    </submittedName>
</protein>
<keyword evidence="3" id="KW-1185">Reference proteome</keyword>
<evidence type="ECO:0000313" key="3">
    <source>
        <dbReference type="Proteomes" id="UP000077202"/>
    </source>
</evidence>
<feature type="region of interest" description="Disordered" evidence="1">
    <location>
        <begin position="36"/>
        <end position="63"/>
    </location>
</feature>
<organism evidence="2 3">
    <name type="scientific">Marchantia polymorpha subsp. ruderalis</name>
    <dbReference type="NCBI Taxonomy" id="1480154"/>
    <lineage>
        <taxon>Eukaryota</taxon>
        <taxon>Viridiplantae</taxon>
        <taxon>Streptophyta</taxon>
        <taxon>Embryophyta</taxon>
        <taxon>Marchantiophyta</taxon>
        <taxon>Marchantiopsida</taxon>
        <taxon>Marchantiidae</taxon>
        <taxon>Marchantiales</taxon>
        <taxon>Marchantiaceae</taxon>
        <taxon>Marchantia</taxon>
    </lineage>
</organism>
<gene>
    <name evidence="2" type="ORF">AXG93_1129s1230</name>
</gene>
<reference evidence="2" key="1">
    <citation type="submission" date="2016-03" db="EMBL/GenBank/DDBJ databases">
        <title>Mechanisms controlling the formation of the plant cell surface in tip-growing cells are functionally conserved among land plants.</title>
        <authorList>
            <person name="Honkanen S."/>
            <person name="Jones V.A."/>
            <person name="Morieri G."/>
            <person name="Champion C."/>
            <person name="Hetherington A.J."/>
            <person name="Kelly S."/>
            <person name="Saint-Marcoux D."/>
            <person name="Proust H."/>
            <person name="Prescott H."/>
            <person name="Dolan L."/>
        </authorList>
    </citation>
    <scope>NUCLEOTIDE SEQUENCE [LARGE SCALE GENOMIC DNA]</scope>
    <source>
        <tissue evidence="2">Whole gametophyte</tissue>
    </source>
</reference>
<proteinExistence type="predicted"/>
<feature type="compositionally biased region" description="Polar residues" evidence="1">
    <location>
        <begin position="43"/>
        <end position="59"/>
    </location>
</feature>
<evidence type="ECO:0000313" key="2">
    <source>
        <dbReference type="EMBL" id="OAE26774.1"/>
    </source>
</evidence>
<dbReference type="AlphaFoldDB" id="A0A176W133"/>
<evidence type="ECO:0000256" key="1">
    <source>
        <dbReference type="SAM" id="MobiDB-lite"/>
    </source>
</evidence>
<feature type="region of interest" description="Disordered" evidence="1">
    <location>
        <begin position="196"/>
        <end position="230"/>
    </location>
</feature>
<dbReference type="Proteomes" id="UP000077202">
    <property type="component" value="Unassembled WGS sequence"/>
</dbReference>
<sequence length="240" mass="26833">MDRKKAKNFGLWSGFELWTSALTPLGLQQKDIRLSKRRRQHEGTSAFTQTVRESSQDAPSSERLRRRTIRLRLKRLRDNAFGSTLLRLSAFGASASILGQHLRGKRLRPYAFGGTSSTDTCAFGGTGHLRRERLRRDKTEERKGQDALTSVNVFGGSAFGDAPTSTDTFKGMLRRCGKAPLAEDVRLRPCAFGDAERDRSEIGQRRSPSPPRLRRYASRAKSTDDGGNQILLMRVSPHNG</sequence>
<comment type="caution">
    <text evidence="2">The sequence shown here is derived from an EMBL/GenBank/DDBJ whole genome shotgun (WGS) entry which is preliminary data.</text>
</comment>
<name>A0A176W133_MARPO</name>